<dbReference type="PANTHER" id="PTHR43421">
    <property type="entry name" value="METALLOPROTEASE PMBA"/>
    <property type="match status" value="1"/>
</dbReference>
<dbReference type="EMBL" id="AP023213">
    <property type="protein sequence ID" value="BCG47539.1"/>
    <property type="molecule type" value="Genomic_DNA"/>
</dbReference>
<feature type="domain" description="Metalloprotease TldD/E central" evidence="5">
    <location>
        <begin position="114"/>
        <end position="219"/>
    </location>
</feature>
<dbReference type="Pfam" id="PF19289">
    <property type="entry name" value="PmbA_TldD_3rd"/>
    <property type="match status" value="1"/>
</dbReference>
<dbReference type="InterPro" id="IPR035068">
    <property type="entry name" value="TldD/PmbA_N"/>
</dbReference>
<dbReference type="KEGG" id="gbn:GEOBRER4_22890"/>
<dbReference type="Proteomes" id="UP000515472">
    <property type="component" value="Chromosome"/>
</dbReference>
<dbReference type="RefSeq" id="WP_185242424.1">
    <property type="nucleotide sequence ID" value="NZ_AP023213.1"/>
</dbReference>
<dbReference type="InterPro" id="IPR047657">
    <property type="entry name" value="PmbA"/>
</dbReference>
<dbReference type="GO" id="GO:0008237">
    <property type="term" value="F:metallopeptidase activity"/>
    <property type="evidence" value="ECO:0007669"/>
    <property type="project" value="InterPro"/>
</dbReference>
<dbReference type="PANTHER" id="PTHR43421:SF1">
    <property type="entry name" value="METALLOPROTEASE PMBA"/>
    <property type="match status" value="1"/>
</dbReference>
<evidence type="ECO:0000256" key="1">
    <source>
        <dbReference type="ARBA" id="ARBA00005836"/>
    </source>
</evidence>
<dbReference type="Pfam" id="PF19290">
    <property type="entry name" value="PmbA_TldD_2nd"/>
    <property type="match status" value="1"/>
</dbReference>
<evidence type="ECO:0000259" key="4">
    <source>
        <dbReference type="Pfam" id="PF19289"/>
    </source>
</evidence>
<keyword evidence="7" id="KW-1185">Reference proteome</keyword>
<gene>
    <name evidence="6" type="ORF">GEOBRER4_n2375</name>
</gene>
<dbReference type="InterPro" id="IPR045570">
    <property type="entry name" value="Metalloprtase-TldD/E_cen_dom"/>
</dbReference>
<dbReference type="SUPFAM" id="SSF111283">
    <property type="entry name" value="Putative modulator of DNA gyrase, PmbA/TldD"/>
    <property type="match status" value="1"/>
</dbReference>
<dbReference type="GO" id="GO:0006508">
    <property type="term" value="P:proteolysis"/>
    <property type="evidence" value="ECO:0007669"/>
    <property type="project" value="InterPro"/>
</dbReference>
<feature type="domain" description="Metalloprotease TldD/E N-terminal" evidence="3">
    <location>
        <begin position="22"/>
        <end position="85"/>
    </location>
</feature>
<comment type="similarity">
    <text evidence="1">Belongs to the peptidase U62 family.</text>
</comment>
<evidence type="ECO:0000259" key="5">
    <source>
        <dbReference type="Pfam" id="PF19290"/>
    </source>
</evidence>
<dbReference type="InterPro" id="IPR002510">
    <property type="entry name" value="Metalloprtase-TldD/E_N"/>
</dbReference>
<dbReference type="AlphaFoldDB" id="A0A6S6M206"/>
<name>A0A6S6M206_9BACT</name>
<dbReference type="Gene3D" id="3.30.2290.10">
    <property type="entry name" value="PmbA/TldD superfamily"/>
    <property type="match status" value="1"/>
</dbReference>
<evidence type="ECO:0000259" key="3">
    <source>
        <dbReference type="Pfam" id="PF01523"/>
    </source>
</evidence>
<organism evidence="6 7">
    <name type="scientific">Citrifermentans bremense</name>
    <dbReference type="NCBI Taxonomy" id="60035"/>
    <lineage>
        <taxon>Bacteria</taxon>
        <taxon>Pseudomonadati</taxon>
        <taxon>Thermodesulfobacteriota</taxon>
        <taxon>Desulfuromonadia</taxon>
        <taxon>Geobacterales</taxon>
        <taxon>Geobacteraceae</taxon>
        <taxon>Citrifermentans</taxon>
    </lineage>
</organism>
<sequence>MELAKHADAVERLLKGRNLDGWEMFLSQSRDLAIEAKQGKVDAFRAAEPFGVAVRLKVGDGLGFSFSTSMEPAALSMMVDGALVAARAQAQDPCYTLAAPAALYPELPWLYDPELPAVDEELKVARALELERLTLATDPRVKRVRKCSYGESVYSTFIRNSLGLEKGYRGSYVTCSVSAVAEDGGDAQSGWDYAFSPSFKGIDIEAVARGAGRRATSLLGARTIPGMRCPVVLDNHVAAALVEVLAPSFLGESVHKGKSLFLGKEGEQVFSELVTLRDDGLLLDGMGTAPCDGEGVPQQDTPLVTSGVLQGFLYDSYWGKKAGVSSTGNAERGGVKGPPRSGAHNLMIQPGEASPEALLAGVERGVLITEVMGMHTANTISGDFSVGASGFYLERGEILYPVKGLALAGNLLQLFRGVDLVGSDLRFFGGAGSPSLRVGELEISGA</sequence>
<feature type="region of interest" description="Disordered" evidence="2">
    <location>
        <begin position="325"/>
        <end position="347"/>
    </location>
</feature>
<accession>A0A6S6M206</accession>
<dbReference type="InterPro" id="IPR045569">
    <property type="entry name" value="Metalloprtase-TldD/E_C"/>
</dbReference>
<proteinExistence type="inferred from homology"/>
<evidence type="ECO:0000256" key="2">
    <source>
        <dbReference type="SAM" id="MobiDB-lite"/>
    </source>
</evidence>
<dbReference type="Pfam" id="PF01523">
    <property type="entry name" value="PmbA_TldD_1st"/>
    <property type="match status" value="1"/>
</dbReference>
<protein>
    <submittedName>
        <fullName evidence="6">TldE protein, part of TldE/TldD proteolytic complex</fullName>
    </submittedName>
</protein>
<evidence type="ECO:0000313" key="6">
    <source>
        <dbReference type="EMBL" id="BCG47539.1"/>
    </source>
</evidence>
<evidence type="ECO:0000313" key="7">
    <source>
        <dbReference type="Proteomes" id="UP000515472"/>
    </source>
</evidence>
<feature type="domain" description="Metalloprotease TldD/E C-terminal" evidence="4">
    <location>
        <begin position="228"/>
        <end position="445"/>
    </location>
</feature>
<dbReference type="InterPro" id="IPR036059">
    <property type="entry name" value="TldD/PmbA_sf"/>
</dbReference>
<reference evidence="6 7" key="1">
    <citation type="submission" date="2020-06" db="EMBL/GenBank/DDBJ databases">
        <title>Interaction of electrochemicaly active bacteria, Geobacter bremensis R4 on different carbon anode.</title>
        <authorList>
            <person name="Meng L."/>
            <person name="Yoshida N."/>
        </authorList>
    </citation>
    <scope>NUCLEOTIDE SEQUENCE [LARGE SCALE GENOMIC DNA]</scope>
    <source>
        <strain evidence="6 7">R4</strain>
    </source>
</reference>
<dbReference type="GO" id="GO:0005829">
    <property type="term" value="C:cytosol"/>
    <property type="evidence" value="ECO:0007669"/>
    <property type="project" value="TreeGrafter"/>
</dbReference>